<name>A0ABM6LXZ6_9GAMM</name>
<sequence>MKKLWYYTKNFSNNNFFKKIYEYQLNSKLNQIKQYDINYINQRVNYYNKLHQPFILENPLTWKNYKRSTPISINGKIDRQKQLSAYYFDFKESLIYFNKNNSFETIFTDLTEVPQLPSFVKSRPIHGNNQNSVLLKLDKLRHFRFVNDHLSFKDKKNAIVFRGQCHVPHRQEFIEKSYNLPNSNFGDTMKSNQIKPYYKDYLSIPEQLKYRYVLSIEGVDVATNLKWIMNSNSLCFMVKPKFETWFMEGTLIPNHHYVLLKDDYSDIQEKMDYYDKNPEEALKIIKNANNYVEQFKNKNREKIISLLVLEKYFNLNKTISK</sequence>
<protein>
    <submittedName>
        <fullName evidence="3">Lipopolysaccharide A protein</fullName>
    </submittedName>
</protein>
<dbReference type="RefSeq" id="WP_088772090.1">
    <property type="nucleotide sequence ID" value="NZ_CP022132.1"/>
</dbReference>
<feature type="domain" description="Glycosyl transferase CAP10" evidence="2">
    <location>
        <begin position="94"/>
        <end position="313"/>
    </location>
</feature>
<dbReference type="PANTHER" id="PTHR12203">
    <property type="entry name" value="KDEL LYS-ASP-GLU-LEU CONTAINING - RELATED"/>
    <property type="match status" value="1"/>
</dbReference>
<gene>
    <name evidence="3" type="ORF">CDV26_03340</name>
</gene>
<proteinExistence type="predicted"/>
<dbReference type="PANTHER" id="PTHR12203:SF35">
    <property type="entry name" value="PROTEIN O-GLUCOSYLTRANSFERASE 1"/>
    <property type="match status" value="1"/>
</dbReference>
<keyword evidence="1" id="KW-0808">Transferase</keyword>
<evidence type="ECO:0000313" key="4">
    <source>
        <dbReference type="Proteomes" id="UP000249910"/>
    </source>
</evidence>
<dbReference type="Proteomes" id="UP000249910">
    <property type="component" value="Chromosome"/>
</dbReference>
<evidence type="ECO:0000259" key="2">
    <source>
        <dbReference type="SMART" id="SM00672"/>
    </source>
</evidence>
<dbReference type="EMBL" id="CP022132">
    <property type="protein sequence ID" value="ASG67556.1"/>
    <property type="molecule type" value="Genomic_DNA"/>
</dbReference>
<keyword evidence="4" id="KW-1185">Reference proteome</keyword>
<organism evidence="3 4">
    <name type="scientific">Francisella halioticida</name>
    <dbReference type="NCBI Taxonomy" id="549298"/>
    <lineage>
        <taxon>Bacteria</taxon>
        <taxon>Pseudomonadati</taxon>
        <taxon>Pseudomonadota</taxon>
        <taxon>Gammaproteobacteria</taxon>
        <taxon>Thiotrichales</taxon>
        <taxon>Francisellaceae</taxon>
        <taxon>Francisella</taxon>
    </lineage>
</organism>
<evidence type="ECO:0000313" key="3">
    <source>
        <dbReference type="EMBL" id="ASG67556.1"/>
    </source>
</evidence>
<dbReference type="SMART" id="SM00672">
    <property type="entry name" value="CAP10"/>
    <property type="match status" value="1"/>
</dbReference>
<dbReference type="Pfam" id="PF05686">
    <property type="entry name" value="Glyco_transf_90"/>
    <property type="match status" value="1"/>
</dbReference>
<dbReference type="InterPro" id="IPR051091">
    <property type="entry name" value="O-Glucosyltr/Glycosyltrsf_90"/>
</dbReference>
<evidence type="ECO:0000256" key="1">
    <source>
        <dbReference type="ARBA" id="ARBA00022679"/>
    </source>
</evidence>
<dbReference type="InterPro" id="IPR006598">
    <property type="entry name" value="CAP10"/>
</dbReference>
<accession>A0ABM6LXZ6</accession>
<reference evidence="3 4" key="1">
    <citation type="submission" date="2017-06" db="EMBL/GenBank/DDBJ databases">
        <title>Complete genome of Francisella halioticida.</title>
        <authorList>
            <person name="Sjodin A."/>
        </authorList>
    </citation>
    <scope>NUCLEOTIDE SEQUENCE [LARGE SCALE GENOMIC DNA]</scope>
    <source>
        <strain evidence="3 4">DSM 23729</strain>
    </source>
</reference>